<dbReference type="EMBL" id="JAHQIW010001318">
    <property type="protein sequence ID" value="KAJ1352152.1"/>
    <property type="molecule type" value="Genomic_DNA"/>
</dbReference>
<organism evidence="2 4">
    <name type="scientific">Parelaphostrongylus tenuis</name>
    <name type="common">Meningeal worm</name>
    <dbReference type="NCBI Taxonomy" id="148309"/>
    <lineage>
        <taxon>Eukaryota</taxon>
        <taxon>Metazoa</taxon>
        <taxon>Ecdysozoa</taxon>
        <taxon>Nematoda</taxon>
        <taxon>Chromadorea</taxon>
        <taxon>Rhabditida</taxon>
        <taxon>Rhabditina</taxon>
        <taxon>Rhabditomorpha</taxon>
        <taxon>Strongyloidea</taxon>
        <taxon>Metastrongylidae</taxon>
        <taxon>Parelaphostrongylus</taxon>
    </lineage>
</organism>
<gene>
    <name evidence="1" type="ORF">KIN20_008357</name>
    <name evidence="2" type="ORF">KIN20_010037</name>
    <name evidence="3" type="ORF">KIN20_027972</name>
</gene>
<evidence type="ECO:0000313" key="2">
    <source>
        <dbReference type="EMBL" id="KAJ1353412.1"/>
    </source>
</evidence>
<dbReference type="EMBL" id="JAHQIW010001706">
    <property type="protein sequence ID" value="KAJ1353412.1"/>
    <property type="molecule type" value="Genomic_DNA"/>
</dbReference>
<proteinExistence type="predicted"/>
<feature type="non-terminal residue" evidence="2">
    <location>
        <position position="99"/>
    </location>
</feature>
<sequence length="99" mass="11729">MTRQWNDENSSWKRGFVPEIRRRLPRGCGRLADIAITPKLRRFRKGLLRKQNLRGPAQKMIPIDSSRLTQYKNKGKDTAVTIRKDKREDLLSKRRNINL</sequence>
<dbReference type="Proteomes" id="UP001196413">
    <property type="component" value="Unassembled WGS sequence"/>
</dbReference>
<protein>
    <submittedName>
        <fullName evidence="2">Uncharacterized protein</fullName>
    </submittedName>
</protein>
<evidence type="ECO:0000313" key="3">
    <source>
        <dbReference type="EMBL" id="KAJ1367120.1"/>
    </source>
</evidence>
<reference evidence="2" key="1">
    <citation type="submission" date="2021-06" db="EMBL/GenBank/DDBJ databases">
        <title>Parelaphostrongylus tenuis whole genome reference sequence.</title>
        <authorList>
            <person name="Garwood T.J."/>
            <person name="Larsen P.A."/>
            <person name="Fountain-Jones N.M."/>
            <person name="Garbe J.R."/>
            <person name="Macchietto M.G."/>
            <person name="Kania S.A."/>
            <person name="Gerhold R.W."/>
            <person name="Richards J.E."/>
            <person name="Wolf T.M."/>
        </authorList>
    </citation>
    <scope>NUCLEOTIDE SEQUENCE</scope>
    <source>
        <strain evidence="2">MNPRO001-30</strain>
        <tissue evidence="2">Meninges</tissue>
    </source>
</reference>
<dbReference type="AlphaFoldDB" id="A0AAD5QK19"/>
<dbReference type="Gene3D" id="1.20.5.690">
    <property type="entry name" value="Importin-alpha, importin-beta-binding domain"/>
    <property type="match status" value="1"/>
</dbReference>
<comment type="caution">
    <text evidence="2">The sequence shown here is derived from an EMBL/GenBank/DDBJ whole genome shotgun (WGS) entry which is preliminary data.</text>
</comment>
<keyword evidence="4" id="KW-1185">Reference proteome</keyword>
<dbReference type="GO" id="GO:0006606">
    <property type="term" value="P:protein import into nucleus"/>
    <property type="evidence" value="ECO:0007669"/>
    <property type="project" value="InterPro"/>
</dbReference>
<evidence type="ECO:0000313" key="4">
    <source>
        <dbReference type="Proteomes" id="UP001196413"/>
    </source>
</evidence>
<accession>A0AAD5QK19</accession>
<dbReference type="EMBL" id="JAHQIW010005781">
    <property type="protein sequence ID" value="KAJ1367120.1"/>
    <property type="molecule type" value="Genomic_DNA"/>
</dbReference>
<dbReference type="InterPro" id="IPR036975">
    <property type="entry name" value="Importin-a_IBB_sf"/>
</dbReference>
<name>A0AAD5QK19_PARTN</name>
<evidence type="ECO:0000313" key="1">
    <source>
        <dbReference type="EMBL" id="KAJ1352152.1"/>
    </source>
</evidence>